<name>A0A370TK72_9HELO</name>
<dbReference type="EMBL" id="NPIC01000005">
    <property type="protein sequence ID" value="RDL35915.1"/>
    <property type="molecule type" value="Genomic_DNA"/>
</dbReference>
<dbReference type="STRING" id="2656787.A0A370TK72"/>
<dbReference type="PANTHER" id="PTHR47435">
    <property type="entry name" value="KELCH REPEAT PROTEIN (AFU_ORTHOLOGUE AFUA_5G12780)"/>
    <property type="match status" value="1"/>
</dbReference>
<dbReference type="SUPFAM" id="SSF117281">
    <property type="entry name" value="Kelch motif"/>
    <property type="match status" value="2"/>
</dbReference>
<evidence type="ECO:0000313" key="3">
    <source>
        <dbReference type="EMBL" id="RDL35915.1"/>
    </source>
</evidence>
<dbReference type="Proteomes" id="UP000254866">
    <property type="component" value="Unassembled WGS sequence"/>
</dbReference>
<dbReference type="RefSeq" id="XP_031868571.1">
    <property type="nucleotide sequence ID" value="XM_032015150.1"/>
</dbReference>
<keyword evidence="4" id="KW-1185">Reference proteome</keyword>
<dbReference type="Gene3D" id="2.120.10.80">
    <property type="entry name" value="Kelch-type beta propeller"/>
    <property type="match status" value="2"/>
</dbReference>
<sequence>MAKISAAWTQLCTSDKLQRSSHILSVVDDVAYIFGGELLPRQPRDNHVYQMDVKSGSAHSVAVVTTPSASPSPRVGSASSTLNGKIYLYSGRGGEAMAPVEENGAVWVFDPSAVTWTLLPPADASKPFPPARSYHCSASNGDDKIYIHAGCPESGRLSDLWSFQPSSRTWLQLAEAPAPPRGGTSIVFQQGLLYRMHGFDGQTEQGGSLDVYDPMTNTWSSRQYLADGISGPTPRSVSAVLPVVVGGNLSLVTLFGERDPSSLGHQGAGKMLGDVWIYDIASATWSEVATTRTDASDEPPTRGWFDADVVSHSEILVLGGLGETNERLNDAWLLKF</sequence>
<keyword evidence="2" id="KW-0408">Iron</keyword>
<dbReference type="AlphaFoldDB" id="A0A370TK72"/>
<keyword evidence="1" id="KW-0677">Repeat</keyword>
<evidence type="ECO:0000256" key="1">
    <source>
        <dbReference type="ARBA" id="ARBA00022737"/>
    </source>
</evidence>
<comment type="caution">
    <text evidence="3">The sequence shown here is derived from an EMBL/GenBank/DDBJ whole genome shotgun (WGS) entry which is preliminary data.</text>
</comment>
<dbReference type="OrthoDB" id="10250130at2759"/>
<gene>
    <name evidence="3" type="ORF">BP5553_06527</name>
</gene>
<dbReference type="PANTHER" id="PTHR47435:SF4">
    <property type="entry name" value="KELCH REPEAT PROTEIN (AFU_ORTHOLOGUE AFUA_5G12780)"/>
    <property type="match status" value="1"/>
</dbReference>
<evidence type="ECO:0000313" key="4">
    <source>
        <dbReference type="Proteomes" id="UP000254866"/>
    </source>
</evidence>
<dbReference type="InterPro" id="IPR015915">
    <property type="entry name" value="Kelch-typ_b-propeller"/>
</dbReference>
<dbReference type="Pfam" id="PF24681">
    <property type="entry name" value="Kelch_KLHDC2_KLHL20_DRC7"/>
    <property type="match status" value="1"/>
</dbReference>
<organism evidence="3 4">
    <name type="scientific">Venustampulla echinocandica</name>
    <dbReference type="NCBI Taxonomy" id="2656787"/>
    <lineage>
        <taxon>Eukaryota</taxon>
        <taxon>Fungi</taxon>
        <taxon>Dikarya</taxon>
        <taxon>Ascomycota</taxon>
        <taxon>Pezizomycotina</taxon>
        <taxon>Leotiomycetes</taxon>
        <taxon>Helotiales</taxon>
        <taxon>Pleuroascaceae</taxon>
        <taxon>Venustampulla</taxon>
    </lineage>
</organism>
<dbReference type="GeneID" id="43599376"/>
<evidence type="ECO:0000256" key="2">
    <source>
        <dbReference type="ARBA" id="ARBA00023004"/>
    </source>
</evidence>
<proteinExistence type="predicted"/>
<dbReference type="GO" id="GO:0019760">
    <property type="term" value="P:glucosinolate metabolic process"/>
    <property type="evidence" value="ECO:0007669"/>
    <property type="project" value="UniProtKB-ARBA"/>
</dbReference>
<reference evidence="3 4" key="1">
    <citation type="journal article" date="2018" name="IMA Fungus">
        <title>IMA Genome-F 9: Draft genome sequence of Annulohypoxylon stygium, Aspergillus mulundensis, Berkeleyomyces basicola (syn. Thielaviopsis basicola), Ceratocystis smalleyi, two Cercospora beticola strains, Coleophoma cylindrospora, Fusarium fracticaudum, Phialophora cf. hyalina, and Morchella septimelata.</title>
        <authorList>
            <person name="Wingfield B.D."/>
            <person name="Bills G.F."/>
            <person name="Dong Y."/>
            <person name="Huang W."/>
            <person name="Nel W.J."/>
            <person name="Swalarsk-Parry B.S."/>
            <person name="Vaghefi N."/>
            <person name="Wilken P.M."/>
            <person name="An Z."/>
            <person name="de Beer Z.W."/>
            <person name="De Vos L."/>
            <person name="Chen L."/>
            <person name="Duong T.A."/>
            <person name="Gao Y."/>
            <person name="Hammerbacher A."/>
            <person name="Kikkert J.R."/>
            <person name="Li Y."/>
            <person name="Li H."/>
            <person name="Li K."/>
            <person name="Li Q."/>
            <person name="Liu X."/>
            <person name="Ma X."/>
            <person name="Naidoo K."/>
            <person name="Pethybridge S.J."/>
            <person name="Sun J."/>
            <person name="Steenkamp E.T."/>
            <person name="van der Nest M.A."/>
            <person name="van Wyk S."/>
            <person name="Wingfield M.J."/>
            <person name="Xiong C."/>
            <person name="Yue Q."/>
            <person name="Zhang X."/>
        </authorList>
    </citation>
    <scope>NUCLEOTIDE SEQUENCE [LARGE SCALE GENOMIC DNA]</scope>
    <source>
        <strain evidence="3 4">BP 5553</strain>
    </source>
</reference>
<protein>
    <submittedName>
        <fullName evidence="3">Uncharacterized protein</fullName>
    </submittedName>
</protein>
<accession>A0A370TK72</accession>